<dbReference type="AlphaFoldDB" id="A0AAD6VTA1"/>
<sequence length="181" mass="19879">MIQFTSRNASTSSDGIRVIDRVIHHFHVDVPLPKIAAVMNRLITAIKIIVDRYDDRFELLRYLLNVTSDSDADALVVAKKTMAQFRVMLHPYILHTAVPVPKSADNATALSARLAASEQLLLSAVEEANREICRVVVGLWAEDVAAGLDDALPVEGPAEHDGPALEGKWKGSVDDLMAWLE</sequence>
<name>A0AAD6VTA1_9AGAR</name>
<keyword evidence="2" id="KW-1185">Reference proteome</keyword>
<evidence type="ECO:0000313" key="1">
    <source>
        <dbReference type="EMBL" id="KAJ7219903.1"/>
    </source>
</evidence>
<proteinExistence type="predicted"/>
<reference evidence="1" key="1">
    <citation type="submission" date="2023-03" db="EMBL/GenBank/DDBJ databases">
        <title>Massive genome expansion in bonnet fungi (Mycena s.s.) driven by repeated elements and novel gene families across ecological guilds.</title>
        <authorList>
            <consortium name="Lawrence Berkeley National Laboratory"/>
            <person name="Harder C.B."/>
            <person name="Miyauchi S."/>
            <person name="Viragh M."/>
            <person name="Kuo A."/>
            <person name="Thoen E."/>
            <person name="Andreopoulos B."/>
            <person name="Lu D."/>
            <person name="Skrede I."/>
            <person name="Drula E."/>
            <person name="Henrissat B."/>
            <person name="Morin E."/>
            <person name="Kohler A."/>
            <person name="Barry K."/>
            <person name="LaButti K."/>
            <person name="Morin E."/>
            <person name="Salamov A."/>
            <person name="Lipzen A."/>
            <person name="Mereny Z."/>
            <person name="Hegedus B."/>
            <person name="Baldrian P."/>
            <person name="Stursova M."/>
            <person name="Weitz H."/>
            <person name="Taylor A."/>
            <person name="Grigoriev I.V."/>
            <person name="Nagy L.G."/>
            <person name="Martin F."/>
            <person name="Kauserud H."/>
        </authorList>
    </citation>
    <scope>NUCLEOTIDE SEQUENCE</scope>
    <source>
        <strain evidence="1">9144</strain>
    </source>
</reference>
<comment type="caution">
    <text evidence="1">The sequence shown here is derived from an EMBL/GenBank/DDBJ whole genome shotgun (WGS) entry which is preliminary data.</text>
</comment>
<organism evidence="1 2">
    <name type="scientific">Mycena pura</name>
    <dbReference type="NCBI Taxonomy" id="153505"/>
    <lineage>
        <taxon>Eukaryota</taxon>
        <taxon>Fungi</taxon>
        <taxon>Dikarya</taxon>
        <taxon>Basidiomycota</taxon>
        <taxon>Agaricomycotina</taxon>
        <taxon>Agaricomycetes</taxon>
        <taxon>Agaricomycetidae</taxon>
        <taxon>Agaricales</taxon>
        <taxon>Marasmiineae</taxon>
        <taxon>Mycenaceae</taxon>
        <taxon>Mycena</taxon>
    </lineage>
</organism>
<dbReference type="Proteomes" id="UP001219525">
    <property type="component" value="Unassembled WGS sequence"/>
</dbReference>
<evidence type="ECO:0000313" key="2">
    <source>
        <dbReference type="Proteomes" id="UP001219525"/>
    </source>
</evidence>
<accession>A0AAD6VTA1</accession>
<dbReference type="EMBL" id="JARJCW010000010">
    <property type="protein sequence ID" value="KAJ7219903.1"/>
    <property type="molecule type" value="Genomic_DNA"/>
</dbReference>
<gene>
    <name evidence="1" type="ORF">GGX14DRAFT_584589</name>
</gene>
<protein>
    <submittedName>
        <fullName evidence="1">Uncharacterized protein</fullName>
    </submittedName>
</protein>